<sequence length="122" mass="13824">MNDISNCNFFNRFLDRGESSFKLWVYKTALAMYVLQNLLVSLVGSTYVAYKVTTVSELDIKMDKQNLHGAKSVVDLILLITNNALRYFIAEFFLSKLFNEDLDILGGNSGKTIEESIGVRIQ</sequence>
<name>A0A7D9LHS0_PARCT</name>
<organism evidence="1 2">
    <name type="scientific">Paramuricea clavata</name>
    <name type="common">Red gorgonian</name>
    <name type="synonym">Violescent sea-whip</name>
    <dbReference type="NCBI Taxonomy" id="317549"/>
    <lineage>
        <taxon>Eukaryota</taxon>
        <taxon>Metazoa</taxon>
        <taxon>Cnidaria</taxon>
        <taxon>Anthozoa</taxon>
        <taxon>Octocorallia</taxon>
        <taxon>Malacalcyonacea</taxon>
        <taxon>Plexauridae</taxon>
        <taxon>Paramuricea</taxon>
    </lineage>
</organism>
<gene>
    <name evidence="1" type="ORF">PACLA_8A050452</name>
</gene>
<evidence type="ECO:0000313" key="1">
    <source>
        <dbReference type="EMBL" id="CAB4033969.1"/>
    </source>
</evidence>
<dbReference type="AlphaFoldDB" id="A0A7D9LHS0"/>
<accession>A0A7D9LHS0</accession>
<dbReference type="Proteomes" id="UP001152795">
    <property type="component" value="Unassembled WGS sequence"/>
</dbReference>
<comment type="caution">
    <text evidence="1">The sequence shown here is derived from an EMBL/GenBank/DDBJ whole genome shotgun (WGS) entry which is preliminary data.</text>
</comment>
<keyword evidence="2" id="KW-1185">Reference proteome</keyword>
<evidence type="ECO:0000313" key="2">
    <source>
        <dbReference type="Proteomes" id="UP001152795"/>
    </source>
</evidence>
<dbReference type="OrthoDB" id="5962355at2759"/>
<protein>
    <submittedName>
        <fullName evidence="1">Uncharacterized protein</fullName>
    </submittedName>
</protein>
<dbReference type="EMBL" id="CACRXK020019704">
    <property type="protein sequence ID" value="CAB4033969.1"/>
    <property type="molecule type" value="Genomic_DNA"/>
</dbReference>
<reference evidence="1" key="1">
    <citation type="submission" date="2020-04" db="EMBL/GenBank/DDBJ databases">
        <authorList>
            <person name="Alioto T."/>
            <person name="Alioto T."/>
            <person name="Gomez Garrido J."/>
        </authorList>
    </citation>
    <scope>NUCLEOTIDE SEQUENCE</scope>
    <source>
        <strain evidence="1">A484AB</strain>
    </source>
</reference>
<proteinExistence type="predicted"/>